<proteinExistence type="predicted"/>
<dbReference type="EMBL" id="CP021983">
    <property type="protein sequence ID" value="ASC69497.1"/>
    <property type="molecule type" value="Genomic_DNA"/>
</dbReference>
<evidence type="ECO:0000313" key="1">
    <source>
        <dbReference type="EMBL" id="ASC69497.1"/>
    </source>
</evidence>
<dbReference type="Proteomes" id="UP000191901">
    <property type="component" value="Chromosome"/>
</dbReference>
<reference evidence="1 2" key="1">
    <citation type="journal article" date="2016" name="Biochim. Biophys. Acta">
        <title>Characterization of red-shifted phycobilisomes isolated from the chlorophyll f-containing cyanobacterium Halomicronema hongdechloris.</title>
        <authorList>
            <person name="Li Y."/>
            <person name="Lin Y."/>
            <person name="Garvey C.J."/>
            <person name="Birch D."/>
            <person name="Corkery R.W."/>
            <person name="Loughlin P.C."/>
            <person name="Scheer H."/>
            <person name="Willows R.D."/>
            <person name="Chen M."/>
        </authorList>
    </citation>
    <scope>NUCLEOTIDE SEQUENCE [LARGE SCALE GENOMIC DNA]</scope>
    <source>
        <strain evidence="1 2">C2206</strain>
    </source>
</reference>
<accession>A0A1Z3HH18</accession>
<protein>
    <submittedName>
        <fullName evidence="1">Uncharacterized protein</fullName>
    </submittedName>
</protein>
<evidence type="ECO:0000313" key="2">
    <source>
        <dbReference type="Proteomes" id="UP000191901"/>
    </source>
</evidence>
<keyword evidence="2" id="KW-1185">Reference proteome</keyword>
<organism evidence="1 2">
    <name type="scientific">Halomicronema hongdechloris C2206</name>
    <dbReference type="NCBI Taxonomy" id="1641165"/>
    <lineage>
        <taxon>Bacteria</taxon>
        <taxon>Bacillati</taxon>
        <taxon>Cyanobacteriota</taxon>
        <taxon>Cyanophyceae</taxon>
        <taxon>Nodosilineales</taxon>
        <taxon>Nodosilineaceae</taxon>
        <taxon>Halomicronema</taxon>
    </lineage>
</organism>
<dbReference type="KEGG" id="hhg:XM38_004240"/>
<dbReference type="AlphaFoldDB" id="A0A1Z3HH18"/>
<gene>
    <name evidence="1" type="ORF">XM38_004240</name>
</gene>
<sequence length="58" mass="6843">MSNLLSSVPKRKRVLVEVVEDGCAKTFIYKDVEDSEKSPKRPFRLWFSRKKRKKGKTD</sequence>
<name>A0A1Z3HH18_9CYAN</name>